<evidence type="ECO:0000313" key="3">
    <source>
        <dbReference type="Proteomes" id="UP001227230"/>
    </source>
</evidence>
<evidence type="ECO:0000256" key="1">
    <source>
        <dbReference type="SAM" id="MobiDB-lite"/>
    </source>
</evidence>
<accession>A0ABY9C0Q7</accession>
<keyword evidence="3" id="KW-1185">Reference proteome</keyword>
<feature type="region of interest" description="Disordered" evidence="1">
    <location>
        <begin position="28"/>
        <end position="77"/>
    </location>
</feature>
<evidence type="ECO:0000313" key="2">
    <source>
        <dbReference type="EMBL" id="WJZ88660.1"/>
    </source>
</evidence>
<dbReference type="Proteomes" id="UP001227230">
    <property type="component" value="Chromosome 6"/>
</dbReference>
<feature type="compositionally biased region" description="Polar residues" evidence="1">
    <location>
        <begin position="28"/>
        <end position="44"/>
    </location>
</feature>
<organism evidence="2 3">
    <name type="scientific">Vitis vinifera</name>
    <name type="common">Grape</name>
    <dbReference type="NCBI Taxonomy" id="29760"/>
    <lineage>
        <taxon>Eukaryota</taxon>
        <taxon>Viridiplantae</taxon>
        <taxon>Streptophyta</taxon>
        <taxon>Embryophyta</taxon>
        <taxon>Tracheophyta</taxon>
        <taxon>Spermatophyta</taxon>
        <taxon>Magnoliopsida</taxon>
        <taxon>eudicotyledons</taxon>
        <taxon>Gunneridae</taxon>
        <taxon>Pentapetalae</taxon>
        <taxon>rosids</taxon>
        <taxon>Vitales</taxon>
        <taxon>Vitaceae</taxon>
        <taxon>Viteae</taxon>
        <taxon>Vitis</taxon>
    </lineage>
</organism>
<gene>
    <name evidence="2" type="ORF">VitviT2T_007938</name>
</gene>
<name>A0ABY9C0Q7_VITVI</name>
<protein>
    <submittedName>
        <fullName evidence="2">Uncharacterized protein</fullName>
    </submittedName>
</protein>
<reference evidence="2 3" key="1">
    <citation type="journal article" date="2023" name="Hortic Res">
        <title>The complete reference genome for grapevine (Vitis vinifera L.) genetics and breeding.</title>
        <authorList>
            <person name="Shi X."/>
            <person name="Cao S."/>
            <person name="Wang X."/>
            <person name="Huang S."/>
            <person name="Wang Y."/>
            <person name="Liu Z."/>
            <person name="Liu W."/>
            <person name="Leng X."/>
            <person name="Peng Y."/>
            <person name="Wang N."/>
            <person name="Wang Y."/>
            <person name="Ma Z."/>
            <person name="Xu X."/>
            <person name="Zhang F."/>
            <person name="Xue H."/>
            <person name="Zhong H."/>
            <person name="Wang Y."/>
            <person name="Zhang K."/>
            <person name="Velt A."/>
            <person name="Avia K."/>
            <person name="Holtgrawe D."/>
            <person name="Grimplet J."/>
            <person name="Matus J.T."/>
            <person name="Ware D."/>
            <person name="Wu X."/>
            <person name="Wang H."/>
            <person name="Liu C."/>
            <person name="Fang Y."/>
            <person name="Rustenholz C."/>
            <person name="Cheng Z."/>
            <person name="Xiao H."/>
            <person name="Zhou Y."/>
        </authorList>
    </citation>
    <scope>NUCLEOTIDE SEQUENCE [LARGE SCALE GENOMIC DNA]</scope>
    <source>
        <strain evidence="3">cv. Pinot noir / PN40024</strain>
        <tissue evidence="2">Leaf</tissue>
    </source>
</reference>
<sequence>MTRSTASSPLPADLHTASIIPFPSITPRISPSEYNLNNHSNGGSMTFAEAESRASKRGCKTNSTSKIDNPNTGEFEFGSDRSERVSILSSTNLYSQPNNTHSLVMHVWTTSGGSTRISVHGWRPESPKR</sequence>
<feature type="compositionally biased region" description="Polar residues" evidence="1">
    <location>
        <begin position="60"/>
        <end position="72"/>
    </location>
</feature>
<dbReference type="EMBL" id="CP126653">
    <property type="protein sequence ID" value="WJZ88660.1"/>
    <property type="molecule type" value="Genomic_DNA"/>
</dbReference>
<proteinExistence type="predicted"/>